<proteinExistence type="predicted"/>
<dbReference type="RefSeq" id="WP_183409399.1">
    <property type="nucleotide sequence ID" value="NZ_JACHWY010000001.1"/>
</dbReference>
<accession>A0A7W4W3E7</accession>
<sequence length="249" mass="28376">MLLFCLLTALPISRADYTLIESYPHYSRAFTQGLLLHDKQLYESSGGYGKSFLIYGDLRGGHRQLALPAEYFAEGMTILNNKLFVLTWKRGTALVFDPVTLGFIERYHYPGEGWGLTDNGQELIMSDGSHELRFIDPLNFSERRRIQVTYRGKPMKLLNELEWHKGLILANQWQTNRILVIDEASGEVLKLLDLTGLYPPTVRAPGTDVLNGIAYDPDSDSWLVTGKLWPWIYRVKFDLPSPAAVRQLP</sequence>
<dbReference type="InterPro" id="IPR011044">
    <property type="entry name" value="Quino_amine_DH_bsu"/>
</dbReference>
<dbReference type="Proteomes" id="UP000537130">
    <property type="component" value="Unassembled WGS sequence"/>
</dbReference>
<keyword evidence="1" id="KW-0808">Transferase</keyword>
<evidence type="ECO:0000313" key="2">
    <source>
        <dbReference type="Proteomes" id="UP000537130"/>
    </source>
</evidence>
<dbReference type="InterPro" id="IPR007788">
    <property type="entry name" value="QCT"/>
</dbReference>
<dbReference type="EMBL" id="JACHWY010000001">
    <property type="protein sequence ID" value="MBB3046721.1"/>
    <property type="molecule type" value="Genomic_DNA"/>
</dbReference>
<dbReference type="SUPFAM" id="SSF50969">
    <property type="entry name" value="YVTN repeat-like/Quinoprotein amine dehydrogenase"/>
    <property type="match status" value="1"/>
</dbReference>
<gene>
    <name evidence="1" type="ORF">FHR99_000957</name>
</gene>
<comment type="caution">
    <text evidence="1">The sequence shown here is derived from an EMBL/GenBank/DDBJ whole genome shotgun (WGS) entry which is preliminary data.</text>
</comment>
<dbReference type="PANTHER" id="PTHR31270">
    <property type="entry name" value="GLUTAMINYL-PEPTIDE CYCLOTRANSFERASE"/>
    <property type="match status" value="1"/>
</dbReference>
<organism evidence="1 2">
    <name type="scientific">Litorivivens lipolytica</name>
    <dbReference type="NCBI Taxonomy" id="1524264"/>
    <lineage>
        <taxon>Bacteria</taxon>
        <taxon>Pseudomonadati</taxon>
        <taxon>Pseudomonadota</taxon>
        <taxon>Gammaproteobacteria</taxon>
        <taxon>Litorivivens</taxon>
    </lineage>
</organism>
<reference evidence="1 2" key="1">
    <citation type="submission" date="2020-08" db="EMBL/GenBank/DDBJ databases">
        <title>Genomic Encyclopedia of Type Strains, Phase III (KMG-III): the genomes of soil and plant-associated and newly described type strains.</title>
        <authorList>
            <person name="Whitman W."/>
        </authorList>
    </citation>
    <scope>NUCLEOTIDE SEQUENCE [LARGE SCALE GENOMIC DNA]</scope>
    <source>
        <strain evidence="1 2">CECT 8654</strain>
    </source>
</reference>
<evidence type="ECO:0000313" key="1">
    <source>
        <dbReference type="EMBL" id="MBB3046721.1"/>
    </source>
</evidence>
<keyword evidence="2" id="KW-1185">Reference proteome</keyword>
<dbReference type="PANTHER" id="PTHR31270:SF1">
    <property type="entry name" value="GLUTAMINYL-PEPTIDE CYCLOTRANSFERASE"/>
    <property type="match status" value="1"/>
</dbReference>
<name>A0A7W4W3E7_9GAMM</name>
<protein>
    <submittedName>
        <fullName evidence="1">Glutamine cyclotransferase</fullName>
    </submittedName>
</protein>
<dbReference type="AlphaFoldDB" id="A0A7W4W3E7"/>
<dbReference type="GO" id="GO:0016603">
    <property type="term" value="F:glutaminyl-peptide cyclotransferase activity"/>
    <property type="evidence" value="ECO:0007669"/>
    <property type="project" value="InterPro"/>
</dbReference>
<dbReference type="Pfam" id="PF05096">
    <property type="entry name" value="Glu_cyclase_2"/>
    <property type="match status" value="1"/>
</dbReference>